<sequence length="64" mass="6984">MHRALGRPNLWLLPVVALIFLALFAALFDNGALLAPLLGEAAGKTNYLHEFFHDGRHLLGVPGH</sequence>
<name>A0A6J4R0K9_9ACTN</name>
<organism evidence="1">
    <name type="scientific">uncultured Rubrobacteraceae bacterium</name>
    <dbReference type="NCBI Taxonomy" id="349277"/>
    <lineage>
        <taxon>Bacteria</taxon>
        <taxon>Bacillati</taxon>
        <taxon>Actinomycetota</taxon>
        <taxon>Rubrobacteria</taxon>
        <taxon>Rubrobacterales</taxon>
        <taxon>Rubrobacteraceae</taxon>
        <taxon>environmental samples</taxon>
    </lineage>
</organism>
<evidence type="ECO:0000313" key="1">
    <source>
        <dbReference type="EMBL" id="CAA9460657.1"/>
    </source>
</evidence>
<protein>
    <recommendedName>
        <fullName evidence="2">CbtB-domain containing protein</fullName>
    </recommendedName>
</protein>
<dbReference type="EMBL" id="CADCVH010000073">
    <property type="protein sequence ID" value="CAA9460657.1"/>
    <property type="molecule type" value="Genomic_DNA"/>
</dbReference>
<gene>
    <name evidence="1" type="ORF">AVDCRST_MAG02-2264</name>
</gene>
<proteinExistence type="predicted"/>
<accession>A0A6J4R0K9</accession>
<dbReference type="AlphaFoldDB" id="A0A6J4R0K9"/>
<evidence type="ECO:0008006" key="2">
    <source>
        <dbReference type="Google" id="ProtNLM"/>
    </source>
</evidence>
<reference evidence="1" key="1">
    <citation type="submission" date="2020-02" db="EMBL/GenBank/DDBJ databases">
        <authorList>
            <person name="Meier V. D."/>
        </authorList>
    </citation>
    <scope>NUCLEOTIDE SEQUENCE</scope>
    <source>
        <strain evidence="1">AVDCRST_MAG02</strain>
    </source>
</reference>